<gene>
    <name evidence="6" type="ORF">GCM10025869_15310</name>
</gene>
<dbReference type="InterPro" id="IPR014757">
    <property type="entry name" value="Tscrpt_reg_IclR_C"/>
</dbReference>
<accession>A0ABQ6JRS5</accession>
<evidence type="ECO:0000313" key="7">
    <source>
        <dbReference type="Proteomes" id="UP001157069"/>
    </source>
</evidence>
<dbReference type="InterPro" id="IPR005471">
    <property type="entry name" value="Tscrpt_reg_IclR_N"/>
</dbReference>
<evidence type="ECO:0000313" key="6">
    <source>
        <dbReference type="EMBL" id="GMA91002.1"/>
    </source>
</evidence>
<dbReference type="Gene3D" id="1.10.10.10">
    <property type="entry name" value="Winged helix-like DNA-binding domain superfamily/Winged helix DNA-binding domain"/>
    <property type="match status" value="1"/>
</dbReference>
<evidence type="ECO:0000256" key="1">
    <source>
        <dbReference type="ARBA" id="ARBA00023015"/>
    </source>
</evidence>
<dbReference type="Proteomes" id="UP001157069">
    <property type="component" value="Unassembled WGS sequence"/>
</dbReference>
<evidence type="ECO:0000259" key="5">
    <source>
        <dbReference type="PROSITE" id="PS51078"/>
    </source>
</evidence>
<feature type="domain" description="IclR-ED" evidence="5">
    <location>
        <begin position="84"/>
        <end position="257"/>
    </location>
</feature>
<keyword evidence="7" id="KW-1185">Reference proteome</keyword>
<dbReference type="Gene3D" id="3.30.450.40">
    <property type="match status" value="1"/>
</dbReference>
<dbReference type="InterPro" id="IPR036388">
    <property type="entry name" value="WH-like_DNA-bd_sf"/>
</dbReference>
<dbReference type="EMBL" id="BSVA01000001">
    <property type="protein sequence ID" value="GMA91002.1"/>
    <property type="molecule type" value="Genomic_DNA"/>
</dbReference>
<evidence type="ECO:0000256" key="3">
    <source>
        <dbReference type="ARBA" id="ARBA00023163"/>
    </source>
</evidence>
<organism evidence="6 7">
    <name type="scientific">Homoserinibacter gongjuensis</name>
    <dbReference type="NCBI Taxonomy" id="1162968"/>
    <lineage>
        <taxon>Bacteria</taxon>
        <taxon>Bacillati</taxon>
        <taxon>Actinomycetota</taxon>
        <taxon>Actinomycetes</taxon>
        <taxon>Micrococcales</taxon>
        <taxon>Microbacteriaceae</taxon>
        <taxon>Homoserinibacter</taxon>
    </lineage>
</organism>
<dbReference type="InterPro" id="IPR050707">
    <property type="entry name" value="HTH_MetabolicPath_Reg"/>
</dbReference>
<dbReference type="PROSITE" id="PS51077">
    <property type="entry name" value="HTH_ICLR"/>
    <property type="match status" value="1"/>
</dbReference>
<dbReference type="PANTHER" id="PTHR30136:SF8">
    <property type="entry name" value="TRANSCRIPTIONAL REGULATORY PROTEIN"/>
    <property type="match status" value="1"/>
</dbReference>
<dbReference type="SUPFAM" id="SSF46785">
    <property type="entry name" value="Winged helix' DNA-binding domain"/>
    <property type="match status" value="1"/>
</dbReference>
<dbReference type="InterPro" id="IPR029016">
    <property type="entry name" value="GAF-like_dom_sf"/>
</dbReference>
<dbReference type="PANTHER" id="PTHR30136">
    <property type="entry name" value="HELIX-TURN-HELIX TRANSCRIPTIONAL REGULATOR, ICLR FAMILY"/>
    <property type="match status" value="1"/>
</dbReference>
<dbReference type="SUPFAM" id="SSF55781">
    <property type="entry name" value="GAF domain-like"/>
    <property type="match status" value="1"/>
</dbReference>
<name>A0ABQ6JRS5_9MICO</name>
<dbReference type="InterPro" id="IPR036390">
    <property type="entry name" value="WH_DNA-bd_sf"/>
</dbReference>
<protein>
    <submittedName>
        <fullName evidence="6">IclR family transcriptional regulator</fullName>
    </submittedName>
</protein>
<reference evidence="7" key="1">
    <citation type="journal article" date="2019" name="Int. J. Syst. Evol. Microbiol.">
        <title>The Global Catalogue of Microorganisms (GCM) 10K type strain sequencing project: providing services to taxonomists for standard genome sequencing and annotation.</title>
        <authorList>
            <consortium name="The Broad Institute Genomics Platform"/>
            <consortium name="The Broad Institute Genome Sequencing Center for Infectious Disease"/>
            <person name="Wu L."/>
            <person name="Ma J."/>
        </authorList>
    </citation>
    <scope>NUCLEOTIDE SEQUENCE [LARGE SCALE GENOMIC DNA]</scope>
    <source>
        <strain evidence="7">NBRC 108755</strain>
    </source>
</reference>
<keyword evidence="1" id="KW-0805">Transcription regulation</keyword>
<keyword evidence="3" id="KW-0804">Transcription</keyword>
<proteinExistence type="predicted"/>
<keyword evidence="2" id="KW-0238">DNA-binding</keyword>
<evidence type="ECO:0000256" key="2">
    <source>
        <dbReference type="ARBA" id="ARBA00023125"/>
    </source>
</evidence>
<evidence type="ECO:0000259" key="4">
    <source>
        <dbReference type="PROSITE" id="PS51077"/>
    </source>
</evidence>
<sequence length="271" mass="28658">MNYDQAMANTEPGGETSNFDIQSVSRVGQILSLFGPRTVELTAADIAERVGLNRTTAYRYAMSMVTAGILERGTRKGAFTLGGLLLQLGIHALHRKRVVDIAPGYLDELARTSGATAVLSLWGIDAPVVALVQEDPARTVHVTVRPGTQLDLSASQTRVFLAHLTDHLTVERTMEPLPAPQRAELEAAIYTARRTGYYVSKLPDGIYGAAAPVFDEHGICATVALLGSELGADLSPGSPLLSALTSTAAALGAELAGREGAPNAQLRRVAE</sequence>
<dbReference type="Pfam" id="PF01614">
    <property type="entry name" value="IclR_C"/>
    <property type="match status" value="1"/>
</dbReference>
<comment type="caution">
    <text evidence="6">The sequence shown here is derived from an EMBL/GenBank/DDBJ whole genome shotgun (WGS) entry which is preliminary data.</text>
</comment>
<dbReference type="Pfam" id="PF09339">
    <property type="entry name" value="HTH_IclR"/>
    <property type="match status" value="1"/>
</dbReference>
<feature type="domain" description="HTH iclR-type" evidence="4">
    <location>
        <begin position="21"/>
        <end position="83"/>
    </location>
</feature>
<dbReference type="PROSITE" id="PS51078">
    <property type="entry name" value="ICLR_ED"/>
    <property type="match status" value="1"/>
</dbReference>
<dbReference type="SMART" id="SM00346">
    <property type="entry name" value="HTH_ICLR"/>
    <property type="match status" value="1"/>
</dbReference>